<evidence type="ECO:0000256" key="5">
    <source>
        <dbReference type="SAM" id="Coils"/>
    </source>
</evidence>
<feature type="chain" id="PRO_5046440903" evidence="6">
    <location>
        <begin position="19"/>
        <end position="678"/>
    </location>
</feature>
<evidence type="ECO:0000256" key="1">
    <source>
        <dbReference type="ARBA" id="ARBA00004442"/>
    </source>
</evidence>
<keyword evidence="6" id="KW-0732">Signal</keyword>
<dbReference type="SUPFAM" id="SSF49464">
    <property type="entry name" value="Carboxypeptidase regulatory domain-like"/>
    <property type="match status" value="1"/>
</dbReference>
<dbReference type="InterPro" id="IPR006664">
    <property type="entry name" value="OMP_bac"/>
</dbReference>
<evidence type="ECO:0000256" key="6">
    <source>
        <dbReference type="SAM" id="SignalP"/>
    </source>
</evidence>
<dbReference type="Pfam" id="PF07676">
    <property type="entry name" value="PD40"/>
    <property type="match status" value="1"/>
</dbReference>
<dbReference type="InterPro" id="IPR011659">
    <property type="entry name" value="WD40"/>
</dbReference>
<dbReference type="Gene3D" id="2.60.40.1120">
    <property type="entry name" value="Carboxypeptidase-like, regulatory domain"/>
    <property type="match status" value="1"/>
</dbReference>
<comment type="subcellular location">
    <subcellularLocation>
        <location evidence="1">Cell outer membrane</location>
    </subcellularLocation>
</comment>
<feature type="domain" description="OmpA-like" evidence="7">
    <location>
        <begin position="556"/>
        <end position="678"/>
    </location>
</feature>
<reference evidence="9" key="1">
    <citation type="journal article" date="2019" name="Int. J. Syst. Evol. Microbiol.">
        <title>The Global Catalogue of Microorganisms (GCM) 10K type strain sequencing project: providing services to taxonomists for standard genome sequencing and annotation.</title>
        <authorList>
            <consortium name="The Broad Institute Genomics Platform"/>
            <consortium name="The Broad Institute Genome Sequencing Center for Infectious Disease"/>
            <person name="Wu L."/>
            <person name="Ma J."/>
        </authorList>
    </citation>
    <scope>NUCLEOTIDE SEQUENCE [LARGE SCALE GENOMIC DNA]</scope>
    <source>
        <strain evidence="9">KCTC 52368</strain>
    </source>
</reference>
<evidence type="ECO:0000256" key="3">
    <source>
        <dbReference type="ARBA" id="ARBA00023237"/>
    </source>
</evidence>
<keyword evidence="9" id="KW-1185">Reference proteome</keyword>
<dbReference type="InterPro" id="IPR006665">
    <property type="entry name" value="OmpA-like"/>
</dbReference>
<dbReference type="InterPro" id="IPR036737">
    <property type="entry name" value="OmpA-like_sf"/>
</dbReference>
<protein>
    <submittedName>
        <fullName evidence="8">OmpA family protein</fullName>
    </submittedName>
</protein>
<accession>A0ABW5N1Y3</accession>
<feature type="signal peptide" evidence="6">
    <location>
        <begin position="1"/>
        <end position="18"/>
    </location>
</feature>
<dbReference type="InterPro" id="IPR008969">
    <property type="entry name" value="CarboxyPept-like_regulatory"/>
</dbReference>
<keyword evidence="5" id="KW-0175">Coiled coil</keyword>
<dbReference type="PRINTS" id="PR01021">
    <property type="entry name" value="OMPADOMAIN"/>
</dbReference>
<dbReference type="PROSITE" id="PS51123">
    <property type="entry name" value="OMPA_2"/>
    <property type="match status" value="1"/>
</dbReference>
<sequence length="678" mass="77796">MIRINFIFVFLITFALNAQKLSEDTLASIQTDTTDQIVSEGEDANPKTISDTKEKNKLVRKADGLFDKMWYAEAAKYYDLAIEESEGEPSQYLLSRAGDSHYFNSNIKQAYEWYNKLYKNYENEISDNTLFNYVHTLKGTGRKRRANRVMAVLNKKNERELREDAASLKETLEEDSRFDLKNLNINSKYSDFSPMYYGKDKLLYTSAKDTLFLNTRKYRWDNQPYLDLYTAKVDSAKNDASGTYRFSKNVNTKYHEASACFSPDKKTIFFTRNNYGKKKKIRRDKKGVNHLKLYMSKEIDGEWTEAVELPFNSDNYSTGHPALTVDGKKLYFVSDMPGGYGGTDIYVVDVLENNTFSEPRNLGLAVNSNRKEMFPFITDEALYFSSNRTEGLGGLDIYKSDFSAEGFDKAENLGAPFNSTRDDFSLIIDENTEKGYFASNRPGGKGKDDIYSFTPTRKEMPNLNEISGYIVDRITGDSLPNAMVSLYDNENVRIGEIRTNENGSFRFNNLKSTTDYTLQTILDGYFEQTTPIVTKDNEVIDFVQPMKRLQEMIVVEEGVKKLKTEMIFFDFDRFNIRTDASKELDKLVEVMTEYPSMVIKIESHTDAIGNAAYNKYLSGKRATSTREYLISQGIDASRIESAIGYGEERLLNDCGDGVRCGRDKHRLNRRSEFIIVKM</sequence>
<dbReference type="CDD" id="cd07185">
    <property type="entry name" value="OmpA_C-like"/>
    <property type="match status" value="1"/>
</dbReference>
<gene>
    <name evidence="8" type="ORF">ACFSQJ_13925</name>
</gene>
<dbReference type="EMBL" id="JBHULB010000017">
    <property type="protein sequence ID" value="MFD2588039.1"/>
    <property type="molecule type" value="Genomic_DNA"/>
</dbReference>
<keyword evidence="3" id="KW-0998">Cell outer membrane</keyword>
<comment type="caution">
    <text evidence="8">The sequence shown here is derived from an EMBL/GenBank/DDBJ whole genome shotgun (WGS) entry which is preliminary data.</text>
</comment>
<dbReference type="Gene3D" id="2.120.10.30">
    <property type="entry name" value="TolB, C-terminal domain"/>
    <property type="match status" value="1"/>
</dbReference>
<keyword evidence="2 4" id="KW-0472">Membrane</keyword>
<dbReference type="PANTHER" id="PTHR30329">
    <property type="entry name" value="STATOR ELEMENT OF FLAGELLAR MOTOR COMPLEX"/>
    <property type="match status" value="1"/>
</dbReference>
<dbReference type="Pfam" id="PF00691">
    <property type="entry name" value="OmpA"/>
    <property type="match status" value="1"/>
</dbReference>
<dbReference type="PANTHER" id="PTHR30329:SF21">
    <property type="entry name" value="LIPOPROTEIN YIAD-RELATED"/>
    <property type="match status" value="1"/>
</dbReference>
<dbReference type="SUPFAM" id="SSF82171">
    <property type="entry name" value="DPP6 N-terminal domain-like"/>
    <property type="match status" value="1"/>
</dbReference>
<name>A0ABW5N1Y3_9FLAO</name>
<evidence type="ECO:0000313" key="8">
    <source>
        <dbReference type="EMBL" id="MFD2588039.1"/>
    </source>
</evidence>
<dbReference type="Pfam" id="PF13620">
    <property type="entry name" value="CarboxypepD_reg"/>
    <property type="match status" value="1"/>
</dbReference>
<dbReference type="Proteomes" id="UP001597526">
    <property type="component" value="Unassembled WGS sequence"/>
</dbReference>
<dbReference type="SUPFAM" id="SSF103088">
    <property type="entry name" value="OmpA-like"/>
    <property type="match status" value="1"/>
</dbReference>
<evidence type="ECO:0000256" key="2">
    <source>
        <dbReference type="ARBA" id="ARBA00023136"/>
    </source>
</evidence>
<dbReference type="RefSeq" id="WP_377767578.1">
    <property type="nucleotide sequence ID" value="NZ_JBHULB010000017.1"/>
</dbReference>
<evidence type="ECO:0000313" key="9">
    <source>
        <dbReference type="Proteomes" id="UP001597526"/>
    </source>
</evidence>
<evidence type="ECO:0000256" key="4">
    <source>
        <dbReference type="PROSITE-ProRule" id="PRU00473"/>
    </source>
</evidence>
<dbReference type="InterPro" id="IPR011042">
    <property type="entry name" value="6-blade_b-propeller_TolB-like"/>
</dbReference>
<dbReference type="InterPro" id="IPR050330">
    <property type="entry name" value="Bact_OuterMem_StrucFunc"/>
</dbReference>
<evidence type="ECO:0000259" key="7">
    <source>
        <dbReference type="PROSITE" id="PS51123"/>
    </source>
</evidence>
<feature type="coiled-coil region" evidence="5">
    <location>
        <begin position="143"/>
        <end position="175"/>
    </location>
</feature>
<organism evidence="8 9">
    <name type="scientific">Croceitalea marina</name>
    <dbReference type="NCBI Taxonomy" id="1775166"/>
    <lineage>
        <taxon>Bacteria</taxon>
        <taxon>Pseudomonadati</taxon>
        <taxon>Bacteroidota</taxon>
        <taxon>Flavobacteriia</taxon>
        <taxon>Flavobacteriales</taxon>
        <taxon>Flavobacteriaceae</taxon>
        <taxon>Croceitalea</taxon>
    </lineage>
</organism>
<dbReference type="Gene3D" id="3.30.1330.60">
    <property type="entry name" value="OmpA-like domain"/>
    <property type="match status" value="1"/>
</dbReference>
<proteinExistence type="predicted"/>